<dbReference type="GO" id="GO:0005783">
    <property type="term" value="C:endoplasmic reticulum"/>
    <property type="evidence" value="ECO:0007669"/>
    <property type="project" value="TreeGrafter"/>
</dbReference>
<accession>A0A0A9E9T5</accession>
<protein>
    <recommendedName>
        <fullName evidence="1">UBX domain-containing protein</fullName>
    </recommendedName>
</protein>
<dbReference type="AlphaFoldDB" id="A0A0A9E9T5"/>
<reference evidence="2" key="1">
    <citation type="submission" date="2014-09" db="EMBL/GenBank/DDBJ databases">
        <authorList>
            <person name="Magalhaes I.L.F."/>
            <person name="Oliveira U."/>
            <person name="Santos F.R."/>
            <person name="Vidigal T.H.D.A."/>
            <person name="Brescovit A.D."/>
            <person name="Santos A.J."/>
        </authorList>
    </citation>
    <scope>NUCLEOTIDE SEQUENCE</scope>
    <source>
        <tissue evidence="2">Shoot tissue taken approximately 20 cm above the soil surface</tissue>
    </source>
</reference>
<evidence type="ECO:0000313" key="2">
    <source>
        <dbReference type="EMBL" id="JAD95798.1"/>
    </source>
</evidence>
<dbReference type="SUPFAM" id="SSF54236">
    <property type="entry name" value="Ubiquitin-like"/>
    <property type="match status" value="1"/>
</dbReference>
<proteinExistence type="predicted"/>
<dbReference type="EMBL" id="GBRH01202097">
    <property type="protein sequence ID" value="JAD95798.1"/>
    <property type="molecule type" value="Transcribed_RNA"/>
</dbReference>
<dbReference type="GO" id="GO:0043130">
    <property type="term" value="F:ubiquitin binding"/>
    <property type="evidence" value="ECO:0007669"/>
    <property type="project" value="TreeGrafter"/>
</dbReference>
<dbReference type="PANTHER" id="PTHR23322:SF1">
    <property type="entry name" value="FAS-ASSOCIATED FACTOR 2"/>
    <property type="match status" value="1"/>
</dbReference>
<organism evidence="2">
    <name type="scientific">Arundo donax</name>
    <name type="common">Giant reed</name>
    <name type="synonym">Donax arundinaceus</name>
    <dbReference type="NCBI Taxonomy" id="35708"/>
    <lineage>
        <taxon>Eukaryota</taxon>
        <taxon>Viridiplantae</taxon>
        <taxon>Streptophyta</taxon>
        <taxon>Embryophyta</taxon>
        <taxon>Tracheophyta</taxon>
        <taxon>Spermatophyta</taxon>
        <taxon>Magnoliopsida</taxon>
        <taxon>Liliopsida</taxon>
        <taxon>Poales</taxon>
        <taxon>Poaceae</taxon>
        <taxon>PACMAD clade</taxon>
        <taxon>Arundinoideae</taxon>
        <taxon>Arundineae</taxon>
        <taxon>Arundo</taxon>
    </lineage>
</organism>
<dbReference type="InterPro" id="IPR001012">
    <property type="entry name" value="UBX_dom"/>
</dbReference>
<feature type="domain" description="UBX" evidence="1">
    <location>
        <begin position="9"/>
        <end position="87"/>
    </location>
</feature>
<sequence>MALGAEPEKGLDVTRVLIRFPTGERKERRFHSNTTITTLYDYVDSLDLLKTENYTLVSNFPRVTYGSEKHSLTLVEAGLHPQASLFIEIEQ</sequence>
<evidence type="ECO:0000259" key="1">
    <source>
        <dbReference type="PROSITE" id="PS50033"/>
    </source>
</evidence>
<dbReference type="SMART" id="SM00166">
    <property type="entry name" value="UBX"/>
    <property type="match status" value="1"/>
</dbReference>
<dbReference type="PANTHER" id="PTHR23322">
    <property type="entry name" value="FAS-ASSOCIATED PROTEIN"/>
    <property type="match status" value="1"/>
</dbReference>
<dbReference type="GO" id="GO:0036503">
    <property type="term" value="P:ERAD pathway"/>
    <property type="evidence" value="ECO:0007669"/>
    <property type="project" value="TreeGrafter"/>
</dbReference>
<name>A0A0A9E9T5_ARUDO</name>
<dbReference type="InterPro" id="IPR029071">
    <property type="entry name" value="Ubiquitin-like_domsf"/>
</dbReference>
<dbReference type="CDD" id="cd01767">
    <property type="entry name" value="UBX"/>
    <property type="match status" value="1"/>
</dbReference>
<dbReference type="InterPro" id="IPR050730">
    <property type="entry name" value="UBX_domain-protein"/>
</dbReference>
<reference evidence="2" key="2">
    <citation type="journal article" date="2015" name="Data Brief">
        <title>Shoot transcriptome of the giant reed, Arundo donax.</title>
        <authorList>
            <person name="Barrero R.A."/>
            <person name="Guerrero F.D."/>
            <person name="Moolhuijzen P."/>
            <person name="Goolsby J.A."/>
            <person name="Tidwell J."/>
            <person name="Bellgard S.E."/>
            <person name="Bellgard M.I."/>
        </authorList>
    </citation>
    <scope>NUCLEOTIDE SEQUENCE</scope>
    <source>
        <tissue evidence="2">Shoot tissue taken approximately 20 cm above the soil surface</tissue>
    </source>
</reference>
<dbReference type="Pfam" id="PF00789">
    <property type="entry name" value="UBX"/>
    <property type="match status" value="1"/>
</dbReference>
<dbReference type="PROSITE" id="PS50033">
    <property type="entry name" value="UBX"/>
    <property type="match status" value="1"/>
</dbReference>
<dbReference type="Gene3D" id="3.10.20.90">
    <property type="entry name" value="Phosphatidylinositol 3-kinase Catalytic Subunit, Chain A, domain 1"/>
    <property type="match status" value="1"/>
</dbReference>